<keyword evidence="4" id="KW-0067">ATP-binding</keyword>
<evidence type="ECO:0000256" key="2">
    <source>
        <dbReference type="ARBA" id="ARBA00022801"/>
    </source>
</evidence>
<keyword evidence="7" id="KW-1185">Reference proteome</keyword>
<sequence>MNEICYEKVIEQVRNGEQVMVFVHARNETVRTGMSLRESAKQHGDTSYFKPEQTAGYGDALKSVGRSRNKQLKELFADGLGIHHAGMLRQDRNLVEKYFSEGYIKCLICTATLAWGVNLPAHAVIIKGTDIYDAKKGMFVDLGILDIQQIFGRAGRPQFDEYGHGTIITTYDKLSHYLSLLTQQNPIESQFEVGLTDNLNAEICLGTVTNLEEAVQWLSYTYMFVRMRYNPLVYGITYGQLSNDPNLEGHRRKLCIQAGKKLDKAQMIRFDEGRATFMLRTSGERLVTTISNMTPWR</sequence>
<dbReference type="PANTHER" id="PTHR47961">
    <property type="entry name" value="DNA POLYMERASE THETA, PUTATIVE (AFU_ORTHOLOGUE AFUA_1G05260)-RELATED"/>
    <property type="match status" value="1"/>
</dbReference>
<dbReference type="GO" id="GO:0016787">
    <property type="term" value="F:hydrolase activity"/>
    <property type="evidence" value="ECO:0007669"/>
    <property type="project" value="UniProtKB-KW"/>
</dbReference>
<dbReference type="GO" id="GO:0004386">
    <property type="term" value="F:helicase activity"/>
    <property type="evidence" value="ECO:0007669"/>
    <property type="project" value="UniProtKB-KW"/>
</dbReference>
<dbReference type="GO" id="GO:0005524">
    <property type="term" value="F:ATP binding"/>
    <property type="evidence" value="ECO:0007669"/>
    <property type="project" value="UniProtKB-KW"/>
</dbReference>
<feature type="domain" description="Helicase C-terminal" evidence="5">
    <location>
        <begin position="5"/>
        <end position="215"/>
    </location>
</feature>
<dbReference type="InterPro" id="IPR057842">
    <property type="entry name" value="WH_MER3"/>
</dbReference>
<dbReference type="OrthoDB" id="6284001at2759"/>
<dbReference type="SMART" id="SM00490">
    <property type="entry name" value="HELICc"/>
    <property type="match status" value="1"/>
</dbReference>
<keyword evidence="3" id="KW-0347">Helicase</keyword>
<dbReference type="Pfam" id="PF23445">
    <property type="entry name" value="WHD_SNRNP200"/>
    <property type="match status" value="1"/>
</dbReference>
<dbReference type="InterPro" id="IPR036388">
    <property type="entry name" value="WH-like_DNA-bd_sf"/>
</dbReference>
<evidence type="ECO:0000256" key="4">
    <source>
        <dbReference type="ARBA" id="ARBA00022840"/>
    </source>
</evidence>
<protein>
    <submittedName>
        <fullName evidence="6">ASCC3</fullName>
    </submittedName>
</protein>
<comment type="caution">
    <text evidence="6">The sequence shown here is derived from an EMBL/GenBank/DDBJ whole genome shotgun (WGS) entry which is preliminary data.</text>
</comment>
<dbReference type="FunFam" id="1.10.10.10:FF:000024">
    <property type="entry name" value="U5 small nuclear ribonucleoprotein helicase"/>
    <property type="match status" value="1"/>
</dbReference>
<proteinExistence type="predicted"/>
<dbReference type="Gene3D" id="3.40.50.300">
    <property type="entry name" value="P-loop containing nucleotide triphosphate hydrolases"/>
    <property type="match status" value="1"/>
</dbReference>
<evidence type="ECO:0000259" key="5">
    <source>
        <dbReference type="PROSITE" id="PS51194"/>
    </source>
</evidence>
<name>A0A7J7KEK2_BUGNE</name>
<dbReference type="SUPFAM" id="SSF52540">
    <property type="entry name" value="P-loop containing nucleoside triphosphate hydrolases"/>
    <property type="match status" value="1"/>
</dbReference>
<dbReference type="Proteomes" id="UP000593567">
    <property type="component" value="Unassembled WGS sequence"/>
</dbReference>
<dbReference type="InterPro" id="IPR050474">
    <property type="entry name" value="Hel308_SKI2-like"/>
</dbReference>
<evidence type="ECO:0000313" key="6">
    <source>
        <dbReference type="EMBL" id="KAF6036665.1"/>
    </source>
</evidence>
<organism evidence="6 7">
    <name type="scientific">Bugula neritina</name>
    <name type="common">Brown bryozoan</name>
    <name type="synonym">Sertularia neritina</name>
    <dbReference type="NCBI Taxonomy" id="10212"/>
    <lineage>
        <taxon>Eukaryota</taxon>
        <taxon>Metazoa</taxon>
        <taxon>Spiralia</taxon>
        <taxon>Lophotrochozoa</taxon>
        <taxon>Bryozoa</taxon>
        <taxon>Gymnolaemata</taxon>
        <taxon>Cheilostomatida</taxon>
        <taxon>Flustrina</taxon>
        <taxon>Buguloidea</taxon>
        <taxon>Bugulidae</taxon>
        <taxon>Bugula</taxon>
    </lineage>
</organism>
<keyword evidence="2" id="KW-0378">Hydrolase</keyword>
<dbReference type="EMBL" id="VXIV02000690">
    <property type="protein sequence ID" value="KAF6036665.1"/>
    <property type="molecule type" value="Genomic_DNA"/>
</dbReference>
<dbReference type="CDD" id="cd18795">
    <property type="entry name" value="SF2_C_Ski2"/>
    <property type="match status" value="1"/>
</dbReference>
<dbReference type="InterPro" id="IPR001650">
    <property type="entry name" value="Helicase_C-like"/>
</dbReference>
<gene>
    <name evidence="6" type="ORF">EB796_005010</name>
</gene>
<dbReference type="PANTHER" id="PTHR47961:SF13">
    <property type="entry name" value="ACTIVATING SIGNAL COINTEGRATOR 1 COMPLEX SUBUNIT 3"/>
    <property type="match status" value="1"/>
</dbReference>
<dbReference type="Pfam" id="PF00271">
    <property type="entry name" value="Helicase_C"/>
    <property type="match status" value="1"/>
</dbReference>
<dbReference type="PROSITE" id="PS51194">
    <property type="entry name" value="HELICASE_CTER"/>
    <property type="match status" value="1"/>
</dbReference>
<keyword evidence="1" id="KW-0547">Nucleotide-binding</keyword>
<dbReference type="InterPro" id="IPR027417">
    <property type="entry name" value="P-loop_NTPase"/>
</dbReference>
<evidence type="ECO:0000313" key="7">
    <source>
        <dbReference type="Proteomes" id="UP000593567"/>
    </source>
</evidence>
<dbReference type="Gene3D" id="1.10.10.10">
    <property type="entry name" value="Winged helix-like DNA-binding domain superfamily/Winged helix DNA-binding domain"/>
    <property type="match status" value="1"/>
</dbReference>
<evidence type="ECO:0000256" key="1">
    <source>
        <dbReference type="ARBA" id="ARBA00022741"/>
    </source>
</evidence>
<dbReference type="AlphaFoldDB" id="A0A7J7KEK2"/>
<accession>A0A7J7KEK2</accession>
<reference evidence="6" key="1">
    <citation type="submission" date="2020-06" db="EMBL/GenBank/DDBJ databases">
        <title>Draft genome of Bugula neritina, a colonial animal packing powerful symbionts and potential medicines.</title>
        <authorList>
            <person name="Rayko M."/>
        </authorList>
    </citation>
    <scope>NUCLEOTIDE SEQUENCE [LARGE SCALE GENOMIC DNA]</scope>
    <source>
        <strain evidence="6">Kwan_BN1</strain>
    </source>
</reference>
<evidence type="ECO:0000256" key="3">
    <source>
        <dbReference type="ARBA" id="ARBA00022806"/>
    </source>
</evidence>